<evidence type="ECO:0000313" key="2">
    <source>
        <dbReference type="EMBL" id="KAA3487574.1"/>
    </source>
</evidence>
<dbReference type="SUPFAM" id="SSF53098">
    <property type="entry name" value="Ribonuclease H-like"/>
    <property type="match status" value="1"/>
</dbReference>
<proteinExistence type="predicted"/>
<dbReference type="GO" id="GO:0015074">
    <property type="term" value="P:DNA integration"/>
    <property type="evidence" value="ECO:0007669"/>
    <property type="project" value="InterPro"/>
</dbReference>
<evidence type="ECO:0000259" key="1">
    <source>
        <dbReference type="PROSITE" id="PS50994"/>
    </source>
</evidence>
<dbReference type="InterPro" id="IPR036397">
    <property type="entry name" value="RNaseH_sf"/>
</dbReference>
<sequence>MGPFPPSFGDLYILVAVEYISKWVEVVALPTNYAKSEIKFLHKNILTRCAIISNEGSYFDCKLNANALHRYGVKHKLATAYHPQTNGQAQISNREIKQIMEKVVKPTRKDWALKLDKAL</sequence>
<gene>
    <name evidence="2" type="ORF">EPI10_031390</name>
</gene>
<dbReference type="Proteomes" id="UP000325315">
    <property type="component" value="Unassembled WGS sequence"/>
</dbReference>
<dbReference type="OrthoDB" id="998552at2759"/>
<comment type="caution">
    <text evidence="2">The sequence shown here is derived from an EMBL/GenBank/DDBJ whole genome shotgun (WGS) entry which is preliminary data.</text>
</comment>
<dbReference type="GO" id="GO:0003676">
    <property type="term" value="F:nucleic acid binding"/>
    <property type="evidence" value="ECO:0007669"/>
    <property type="project" value="InterPro"/>
</dbReference>
<keyword evidence="3" id="KW-1185">Reference proteome</keyword>
<accession>A0A5B6X2N3</accession>
<dbReference type="AlphaFoldDB" id="A0A5B6X2N3"/>
<organism evidence="2 3">
    <name type="scientific">Gossypium australe</name>
    <dbReference type="NCBI Taxonomy" id="47621"/>
    <lineage>
        <taxon>Eukaryota</taxon>
        <taxon>Viridiplantae</taxon>
        <taxon>Streptophyta</taxon>
        <taxon>Embryophyta</taxon>
        <taxon>Tracheophyta</taxon>
        <taxon>Spermatophyta</taxon>
        <taxon>Magnoliopsida</taxon>
        <taxon>eudicotyledons</taxon>
        <taxon>Gunneridae</taxon>
        <taxon>Pentapetalae</taxon>
        <taxon>rosids</taxon>
        <taxon>malvids</taxon>
        <taxon>Malvales</taxon>
        <taxon>Malvaceae</taxon>
        <taxon>Malvoideae</taxon>
        <taxon>Gossypium</taxon>
    </lineage>
</organism>
<dbReference type="InterPro" id="IPR001584">
    <property type="entry name" value="Integrase_cat-core"/>
</dbReference>
<dbReference type="InterPro" id="IPR052160">
    <property type="entry name" value="Gypsy_RT_Integrase-like"/>
</dbReference>
<dbReference type="PANTHER" id="PTHR47266">
    <property type="entry name" value="ENDONUCLEASE-RELATED"/>
    <property type="match status" value="1"/>
</dbReference>
<protein>
    <submittedName>
        <fullName evidence="2">Pro-Pol polyprotein</fullName>
    </submittedName>
</protein>
<evidence type="ECO:0000313" key="3">
    <source>
        <dbReference type="Proteomes" id="UP000325315"/>
    </source>
</evidence>
<dbReference type="InterPro" id="IPR012337">
    <property type="entry name" value="RNaseH-like_sf"/>
</dbReference>
<reference evidence="3" key="1">
    <citation type="journal article" date="2019" name="Plant Biotechnol. J.">
        <title>Genome sequencing of the Australian wild diploid species Gossypium australe highlights disease resistance and delayed gland morphogenesis.</title>
        <authorList>
            <person name="Cai Y."/>
            <person name="Cai X."/>
            <person name="Wang Q."/>
            <person name="Wang P."/>
            <person name="Zhang Y."/>
            <person name="Cai C."/>
            <person name="Xu Y."/>
            <person name="Wang K."/>
            <person name="Zhou Z."/>
            <person name="Wang C."/>
            <person name="Geng S."/>
            <person name="Li B."/>
            <person name="Dong Q."/>
            <person name="Hou Y."/>
            <person name="Wang H."/>
            <person name="Ai P."/>
            <person name="Liu Z."/>
            <person name="Yi F."/>
            <person name="Sun M."/>
            <person name="An G."/>
            <person name="Cheng J."/>
            <person name="Zhang Y."/>
            <person name="Shi Q."/>
            <person name="Xie Y."/>
            <person name="Shi X."/>
            <person name="Chang Y."/>
            <person name="Huang F."/>
            <person name="Chen Y."/>
            <person name="Hong S."/>
            <person name="Mi L."/>
            <person name="Sun Q."/>
            <person name="Zhang L."/>
            <person name="Zhou B."/>
            <person name="Peng R."/>
            <person name="Zhang X."/>
            <person name="Liu F."/>
        </authorList>
    </citation>
    <scope>NUCLEOTIDE SEQUENCE [LARGE SCALE GENOMIC DNA]</scope>
    <source>
        <strain evidence="3">cv. PA1801</strain>
    </source>
</reference>
<dbReference type="Gene3D" id="3.30.420.10">
    <property type="entry name" value="Ribonuclease H-like superfamily/Ribonuclease H"/>
    <property type="match status" value="1"/>
</dbReference>
<dbReference type="PROSITE" id="PS50994">
    <property type="entry name" value="INTEGRASE"/>
    <property type="match status" value="1"/>
</dbReference>
<dbReference type="EMBL" id="SMMG02000001">
    <property type="protein sequence ID" value="KAA3487574.1"/>
    <property type="molecule type" value="Genomic_DNA"/>
</dbReference>
<feature type="domain" description="Integrase catalytic" evidence="1">
    <location>
        <begin position="1"/>
        <end position="119"/>
    </location>
</feature>
<name>A0A5B6X2N3_9ROSI</name>